<dbReference type="Gene3D" id="1.10.10.60">
    <property type="entry name" value="Homeodomain-like"/>
    <property type="match status" value="1"/>
</dbReference>
<proteinExistence type="predicted"/>
<comment type="caution">
    <text evidence="2">The sequence shown here is derived from an EMBL/GenBank/DDBJ whole genome shotgun (WGS) entry which is preliminary data.</text>
</comment>
<dbReference type="EMBL" id="MNAO01000016">
    <property type="protein sequence ID" value="OHV17873.1"/>
    <property type="molecule type" value="Genomic_DNA"/>
</dbReference>
<accession>A0A1S1P4I5</accession>
<evidence type="ECO:0000256" key="1">
    <source>
        <dbReference type="SAM" id="MobiDB-lite"/>
    </source>
</evidence>
<dbReference type="AlphaFoldDB" id="A0A1S1P4I5"/>
<organism evidence="2 3">
    <name type="scientific">Methylorubrum extorquens</name>
    <name type="common">Methylobacterium dichloromethanicum</name>
    <name type="synonym">Methylobacterium extorquens</name>
    <dbReference type="NCBI Taxonomy" id="408"/>
    <lineage>
        <taxon>Bacteria</taxon>
        <taxon>Pseudomonadati</taxon>
        <taxon>Pseudomonadota</taxon>
        <taxon>Alphaproteobacteria</taxon>
        <taxon>Hyphomicrobiales</taxon>
        <taxon>Methylobacteriaceae</taxon>
        <taxon>Methylorubrum</taxon>
    </lineage>
</organism>
<feature type="compositionally biased region" description="Basic and acidic residues" evidence="1">
    <location>
        <begin position="72"/>
        <end position="126"/>
    </location>
</feature>
<evidence type="ECO:0000313" key="2">
    <source>
        <dbReference type="EMBL" id="OHV17873.1"/>
    </source>
</evidence>
<sequence length="342" mass="38352">MTTTAESFDARRFEHLYRLATSIPTGGYDNKEERDNARGFAGRMAAKAGLTFEQAVALIEIRAGTPSNETRAQAEKTARWKAHCEEHERRQSEERAQAEQARRDRQREHEAREAKARREAERREAEAAVWRRSSPESEVETAVARAARRLGLNPYGAIRRVTPDIESAARYGHPFPESFAEAIAEFEALESAGEKRRRPVPKYRHGGLIALRNELIVRFLSGRSPTPEDAAARAEWVKSRGTDLPGPSLDVWFGIIADDVTRILKSLDAAKAKMAAGREHREYRAARPAKPLKMTTAQKRKAVNDILDGPGADKLTLREVAERAGVHHSTVAEIRRERQGHA</sequence>
<protein>
    <submittedName>
        <fullName evidence="2">Uncharacterized protein</fullName>
    </submittedName>
</protein>
<gene>
    <name evidence="2" type="ORF">BK022_02740</name>
</gene>
<dbReference type="Proteomes" id="UP000180215">
    <property type="component" value="Unassembled WGS sequence"/>
</dbReference>
<evidence type="ECO:0000313" key="3">
    <source>
        <dbReference type="Proteomes" id="UP000180215"/>
    </source>
</evidence>
<reference evidence="2 3" key="1">
    <citation type="submission" date="2016-10" db="EMBL/GenBank/DDBJ databases">
        <title>Draft genome sequence of Methylobacterium extorquens CP3, a seed endophyte of Crotalaria pumila with plant growth-promoting and metal tolerance properties.</title>
        <authorList>
            <person name="Sanchez-Lopez A.S."/>
            <person name="Van Hamme J.D."/>
            <person name="Thijs S."/>
            <person name="Mcammond B.M."/>
            <person name="Stevens V."/>
            <person name="Gonzalez-Chavez M.D.C."/>
            <person name="Vangronsveld J."/>
        </authorList>
    </citation>
    <scope>NUCLEOTIDE SEQUENCE [LARGE SCALE GENOMIC DNA]</scope>
    <source>
        <strain evidence="2 3">CP3</strain>
    </source>
</reference>
<name>A0A1S1P4I5_METEX</name>
<feature type="region of interest" description="Disordered" evidence="1">
    <location>
        <begin position="67"/>
        <end position="127"/>
    </location>
</feature>